<dbReference type="InterPro" id="IPR003593">
    <property type="entry name" value="AAA+_ATPase"/>
</dbReference>
<organism evidence="5 6">
    <name type="scientific">Photobacterium gaetbulicola Gung47</name>
    <dbReference type="NCBI Taxonomy" id="658445"/>
    <lineage>
        <taxon>Bacteria</taxon>
        <taxon>Pseudomonadati</taxon>
        <taxon>Pseudomonadota</taxon>
        <taxon>Gammaproteobacteria</taxon>
        <taxon>Vibrionales</taxon>
        <taxon>Vibrionaceae</taxon>
        <taxon>Photobacterium</taxon>
    </lineage>
</organism>
<reference evidence="5 6" key="1">
    <citation type="submission" date="2013-05" db="EMBL/GenBank/DDBJ databases">
        <title>Complete genome sequence of the lipase-producing bacterium Photobacterium gaetbulicola Gung47.</title>
        <authorList>
            <person name="Kim Y.-O."/>
        </authorList>
    </citation>
    <scope>NUCLEOTIDE SEQUENCE [LARGE SCALE GENOMIC DNA]</scope>
    <source>
        <strain evidence="5 6">Gung47</strain>
    </source>
</reference>
<dbReference type="GO" id="GO:0005524">
    <property type="term" value="F:ATP binding"/>
    <property type="evidence" value="ECO:0007669"/>
    <property type="project" value="UniProtKB-KW"/>
</dbReference>
<dbReference type="InterPro" id="IPR050763">
    <property type="entry name" value="ABC_transporter_ATP-binding"/>
</dbReference>
<keyword evidence="3 5" id="KW-0067">ATP-binding</keyword>
<dbReference type="Proteomes" id="UP000032303">
    <property type="component" value="Chromosome 1"/>
</dbReference>
<dbReference type="OrthoDB" id="9778870at2"/>
<evidence type="ECO:0000259" key="4">
    <source>
        <dbReference type="PROSITE" id="PS50893"/>
    </source>
</evidence>
<dbReference type="SMART" id="SM00382">
    <property type="entry name" value="AAA"/>
    <property type="match status" value="1"/>
</dbReference>
<keyword evidence="6" id="KW-1185">Reference proteome</keyword>
<evidence type="ECO:0000313" key="5">
    <source>
        <dbReference type="EMBL" id="AJR05501.1"/>
    </source>
</evidence>
<dbReference type="PANTHER" id="PTHR42711">
    <property type="entry name" value="ABC TRANSPORTER ATP-BINDING PROTEIN"/>
    <property type="match status" value="1"/>
</dbReference>
<dbReference type="InterPro" id="IPR027417">
    <property type="entry name" value="P-loop_NTPase"/>
</dbReference>
<dbReference type="AlphaFoldDB" id="A0A0C5W275"/>
<dbReference type="EMBL" id="CP005973">
    <property type="protein sequence ID" value="AJR05501.1"/>
    <property type="molecule type" value="Genomic_DNA"/>
</dbReference>
<protein>
    <submittedName>
        <fullName evidence="5">ABC transporter ATP-binding protein</fullName>
    </submittedName>
</protein>
<keyword evidence="1" id="KW-0813">Transport</keyword>
<keyword evidence="2" id="KW-0547">Nucleotide-binding</keyword>
<dbReference type="PANTHER" id="PTHR42711:SF1">
    <property type="entry name" value="ABC-TRANSPORT PROTEIN, ATP-BINDING COMPONENT"/>
    <property type="match status" value="1"/>
</dbReference>
<sequence>MIEVNGFSKHYKVLTRNLGLKGAFSDLFSREYQIVKAVDDISLSVNQGDIVGFLGSNGAGKSTTIKAMIGIITPTSGTISINGKSPSDNREKYVKELGVVFGQRSQLWWDLPVIESFNILSKIYRVSHNDYQFFLRSVNQIVDIERFYRQPVRCLSLGQRMLCEIVAAFLHRPSVLFLDEPTIGLDLKTKSLVRDLVRKANQEYGTTVILTSHDMGDVESLTSRLIIINKGKKYFDGTNESFLSKFGNSKTLNVVVNDFELDVLTSVINDNPGAMLLNDESQYGIRKLSILLDNDAISPLVMLNLLETKVKIDSFTLEEAKVESVIKNMSFGDANA</sequence>
<proteinExistence type="predicted"/>
<dbReference type="InterPro" id="IPR003439">
    <property type="entry name" value="ABC_transporter-like_ATP-bd"/>
</dbReference>
<evidence type="ECO:0000256" key="1">
    <source>
        <dbReference type="ARBA" id="ARBA00022448"/>
    </source>
</evidence>
<dbReference type="Pfam" id="PF00005">
    <property type="entry name" value="ABC_tran"/>
    <property type="match status" value="1"/>
</dbReference>
<accession>A0A0C5W275</accession>
<dbReference type="Gene3D" id="3.40.50.300">
    <property type="entry name" value="P-loop containing nucleotide triphosphate hydrolases"/>
    <property type="match status" value="1"/>
</dbReference>
<dbReference type="PATRIC" id="fig|658445.3.peg.520"/>
<dbReference type="KEGG" id="pgb:H744_1c0476"/>
<evidence type="ECO:0000256" key="3">
    <source>
        <dbReference type="ARBA" id="ARBA00022840"/>
    </source>
</evidence>
<dbReference type="PROSITE" id="PS50893">
    <property type="entry name" value="ABC_TRANSPORTER_2"/>
    <property type="match status" value="1"/>
</dbReference>
<gene>
    <name evidence="5" type="ORF">H744_1c0476</name>
</gene>
<feature type="domain" description="ABC transporter" evidence="4">
    <location>
        <begin position="22"/>
        <end position="255"/>
    </location>
</feature>
<name>A0A0C5W275_9GAMM</name>
<dbReference type="HOGENOM" id="CLU_000604_1_2_6"/>
<evidence type="ECO:0000256" key="2">
    <source>
        <dbReference type="ARBA" id="ARBA00022741"/>
    </source>
</evidence>
<dbReference type="SUPFAM" id="SSF52540">
    <property type="entry name" value="P-loop containing nucleoside triphosphate hydrolases"/>
    <property type="match status" value="1"/>
</dbReference>
<evidence type="ECO:0000313" key="6">
    <source>
        <dbReference type="Proteomes" id="UP000032303"/>
    </source>
</evidence>
<dbReference type="STRING" id="658445.H744_1c0476"/>
<dbReference type="GO" id="GO:0016887">
    <property type="term" value="F:ATP hydrolysis activity"/>
    <property type="evidence" value="ECO:0007669"/>
    <property type="project" value="InterPro"/>
</dbReference>